<accession>A0A2N9XXB0</accession>
<evidence type="ECO:0000313" key="2">
    <source>
        <dbReference type="EMBL" id="PIT54517.1"/>
    </source>
</evidence>
<organism evidence="2 3">
    <name type="scientific">Snodgrassella alvi</name>
    <dbReference type="NCBI Taxonomy" id="1196083"/>
    <lineage>
        <taxon>Bacteria</taxon>
        <taxon>Pseudomonadati</taxon>
        <taxon>Pseudomonadota</taxon>
        <taxon>Betaproteobacteria</taxon>
        <taxon>Neisseriales</taxon>
        <taxon>Neisseriaceae</taxon>
        <taxon>Snodgrassella</taxon>
    </lineage>
</organism>
<reference evidence="2 3" key="1">
    <citation type="journal article" date="2017" name="MBio">
        <title>Type VI secretion-mediated competition in the bee gut microbiome.</title>
        <authorList>
            <person name="Steele M.I."/>
            <person name="Kwong W.K."/>
            <person name="Powell J.E."/>
            <person name="Whiteley M."/>
            <person name="Moran N.A."/>
        </authorList>
    </citation>
    <scope>NUCLEOTIDE SEQUENCE [LARGE SCALE GENOMIC DNA]</scope>
    <source>
        <strain evidence="2 3">Nev3CBA3</strain>
    </source>
</reference>
<protein>
    <submittedName>
        <fullName evidence="2">Uncharacterized protein</fullName>
    </submittedName>
</protein>
<dbReference type="AlphaFoldDB" id="A0A2N9XXB0"/>
<proteinExistence type="predicted"/>
<gene>
    <name evidence="2" type="ORF">BHC49_08195</name>
</gene>
<dbReference type="Proteomes" id="UP000229434">
    <property type="component" value="Unassembled WGS sequence"/>
</dbReference>
<feature type="region of interest" description="Disordered" evidence="1">
    <location>
        <begin position="67"/>
        <end position="87"/>
    </location>
</feature>
<dbReference type="EMBL" id="MEIS01000113">
    <property type="protein sequence ID" value="PIT54517.1"/>
    <property type="molecule type" value="Genomic_DNA"/>
</dbReference>
<comment type="caution">
    <text evidence="2">The sequence shown here is derived from an EMBL/GenBank/DDBJ whole genome shotgun (WGS) entry which is preliminary data.</text>
</comment>
<name>A0A2N9XXB0_9NEIS</name>
<sequence>MVPSTREIKKPRFTMPLNKTNDNINIIQTSSSITNNEALLEQHRNSNILNKYKKYPTKSNAELITSHKDDQLQQPTIANPTIDNECL</sequence>
<evidence type="ECO:0000256" key="1">
    <source>
        <dbReference type="SAM" id="MobiDB-lite"/>
    </source>
</evidence>
<feature type="compositionally biased region" description="Polar residues" evidence="1">
    <location>
        <begin position="72"/>
        <end position="87"/>
    </location>
</feature>
<evidence type="ECO:0000313" key="3">
    <source>
        <dbReference type="Proteomes" id="UP000229434"/>
    </source>
</evidence>
<dbReference type="RefSeq" id="WP_100137686.1">
    <property type="nucleotide sequence ID" value="NZ_MEIS01000113.1"/>
</dbReference>